<reference evidence="1" key="1">
    <citation type="submission" date="2018-05" db="EMBL/GenBank/DDBJ databases">
        <authorList>
            <person name="Lanie J.A."/>
            <person name="Ng W.-L."/>
            <person name="Kazmierczak K.M."/>
            <person name="Andrzejewski T.M."/>
            <person name="Davidsen T.M."/>
            <person name="Wayne K.J."/>
            <person name="Tettelin H."/>
            <person name="Glass J.I."/>
            <person name="Rusch D."/>
            <person name="Podicherti R."/>
            <person name="Tsui H.-C.T."/>
            <person name="Winkler M.E."/>
        </authorList>
    </citation>
    <scope>NUCLEOTIDE SEQUENCE</scope>
</reference>
<protein>
    <submittedName>
        <fullName evidence="1">Uncharacterized protein</fullName>
    </submittedName>
</protein>
<gene>
    <name evidence="1" type="ORF">METZ01_LOCUS418705</name>
</gene>
<dbReference type="EMBL" id="UINC01164811">
    <property type="protein sequence ID" value="SVD65851.1"/>
    <property type="molecule type" value="Genomic_DNA"/>
</dbReference>
<organism evidence="1">
    <name type="scientific">marine metagenome</name>
    <dbReference type="NCBI Taxonomy" id="408172"/>
    <lineage>
        <taxon>unclassified sequences</taxon>
        <taxon>metagenomes</taxon>
        <taxon>ecological metagenomes</taxon>
    </lineage>
</organism>
<name>A0A382X6G3_9ZZZZ</name>
<sequence length="41" mass="4327">VSAEDVVPAPFQVSGQPGFELEYVFFEPGCGDVPVEASVQV</sequence>
<accession>A0A382X6G3</accession>
<dbReference type="AlphaFoldDB" id="A0A382X6G3"/>
<evidence type="ECO:0000313" key="1">
    <source>
        <dbReference type="EMBL" id="SVD65851.1"/>
    </source>
</evidence>
<proteinExistence type="predicted"/>
<feature type="non-terminal residue" evidence="1">
    <location>
        <position position="1"/>
    </location>
</feature>
<feature type="non-terminal residue" evidence="1">
    <location>
        <position position="41"/>
    </location>
</feature>